<evidence type="ECO:0000313" key="3">
    <source>
        <dbReference type="Proteomes" id="UP000828390"/>
    </source>
</evidence>
<sequence>MNIFSSSRVWKPVPSGDPSLQKEQSDGPESHRGRDGSYATHVALAGVPPKLGQVPLLRWFPDSATVGGDSSALCGRVRSSSLALKSFGHRIGNKQVQYPEH</sequence>
<keyword evidence="3" id="KW-1185">Reference proteome</keyword>
<feature type="compositionally biased region" description="Basic and acidic residues" evidence="1">
    <location>
        <begin position="23"/>
        <end position="35"/>
    </location>
</feature>
<dbReference type="Proteomes" id="UP000828390">
    <property type="component" value="Unassembled WGS sequence"/>
</dbReference>
<protein>
    <submittedName>
        <fullName evidence="2">Uncharacterized protein</fullName>
    </submittedName>
</protein>
<gene>
    <name evidence="2" type="ORF">DPMN_023542</name>
</gene>
<accession>A0A9D4LKX2</accession>
<dbReference type="EMBL" id="JAIWYP010000002">
    <property type="protein sequence ID" value="KAH3860632.1"/>
    <property type="molecule type" value="Genomic_DNA"/>
</dbReference>
<feature type="region of interest" description="Disordered" evidence="1">
    <location>
        <begin position="1"/>
        <end position="37"/>
    </location>
</feature>
<comment type="caution">
    <text evidence="2">The sequence shown here is derived from an EMBL/GenBank/DDBJ whole genome shotgun (WGS) entry which is preliminary data.</text>
</comment>
<proteinExistence type="predicted"/>
<evidence type="ECO:0000256" key="1">
    <source>
        <dbReference type="SAM" id="MobiDB-lite"/>
    </source>
</evidence>
<name>A0A9D4LKX2_DREPO</name>
<reference evidence="2" key="2">
    <citation type="submission" date="2020-11" db="EMBL/GenBank/DDBJ databases">
        <authorList>
            <person name="McCartney M.A."/>
            <person name="Auch B."/>
            <person name="Kono T."/>
            <person name="Mallez S."/>
            <person name="Becker A."/>
            <person name="Gohl D.M."/>
            <person name="Silverstein K.A.T."/>
            <person name="Koren S."/>
            <person name="Bechman K.B."/>
            <person name="Herman A."/>
            <person name="Abrahante J.E."/>
            <person name="Garbe J."/>
        </authorList>
    </citation>
    <scope>NUCLEOTIDE SEQUENCE</scope>
    <source>
        <strain evidence="2">Duluth1</strain>
        <tissue evidence="2">Whole animal</tissue>
    </source>
</reference>
<evidence type="ECO:0000313" key="2">
    <source>
        <dbReference type="EMBL" id="KAH3860632.1"/>
    </source>
</evidence>
<organism evidence="2 3">
    <name type="scientific">Dreissena polymorpha</name>
    <name type="common">Zebra mussel</name>
    <name type="synonym">Mytilus polymorpha</name>
    <dbReference type="NCBI Taxonomy" id="45954"/>
    <lineage>
        <taxon>Eukaryota</taxon>
        <taxon>Metazoa</taxon>
        <taxon>Spiralia</taxon>
        <taxon>Lophotrochozoa</taxon>
        <taxon>Mollusca</taxon>
        <taxon>Bivalvia</taxon>
        <taxon>Autobranchia</taxon>
        <taxon>Heteroconchia</taxon>
        <taxon>Euheterodonta</taxon>
        <taxon>Imparidentia</taxon>
        <taxon>Neoheterodontei</taxon>
        <taxon>Myida</taxon>
        <taxon>Dreissenoidea</taxon>
        <taxon>Dreissenidae</taxon>
        <taxon>Dreissena</taxon>
    </lineage>
</organism>
<dbReference type="AlphaFoldDB" id="A0A9D4LKX2"/>
<reference evidence="2" key="1">
    <citation type="journal article" date="2019" name="bioRxiv">
        <title>The Genome of the Zebra Mussel, Dreissena polymorpha: A Resource for Invasive Species Research.</title>
        <authorList>
            <person name="McCartney M.A."/>
            <person name="Auch B."/>
            <person name="Kono T."/>
            <person name="Mallez S."/>
            <person name="Zhang Y."/>
            <person name="Obille A."/>
            <person name="Becker A."/>
            <person name="Abrahante J.E."/>
            <person name="Garbe J."/>
            <person name="Badalamenti J.P."/>
            <person name="Herman A."/>
            <person name="Mangelson H."/>
            <person name="Liachko I."/>
            <person name="Sullivan S."/>
            <person name="Sone E.D."/>
            <person name="Koren S."/>
            <person name="Silverstein K.A.T."/>
            <person name="Beckman K.B."/>
            <person name="Gohl D.M."/>
        </authorList>
    </citation>
    <scope>NUCLEOTIDE SEQUENCE</scope>
    <source>
        <strain evidence="2">Duluth1</strain>
        <tissue evidence="2">Whole animal</tissue>
    </source>
</reference>